<dbReference type="PROSITE" id="PS51257">
    <property type="entry name" value="PROKAR_LIPOPROTEIN"/>
    <property type="match status" value="1"/>
</dbReference>
<dbReference type="PROSITE" id="PS50093">
    <property type="entry name" value="PKD"/>
    <property type="match status" value="1"/>
</dbReference>
<dbReference type="Proteomes" id="UP000798808">
    <property type="component" value="Unassembled WGS sequence"/>
</dbReference>
<evidence type="ECO:0000313" key="3">
    <source>
        <dbReference type="Proteomes" id="UP000798808"/>
    </source>
</evidence>
<dbReference type="RefSeq" id="WP_155176808.1">
    <property type="nucleotide sequence ID" value="NZ_BAAAFL010000053.1"/>
</dbReference>
<evidence type="ECO:0000313" key="2">
    <source>
        <dbReference type="EMBL" id="MTI28869.1"/>
    </source>
</evidence>
<protein>
    <recommendedName>
        <fullName evidence="1">PKD domain-containing protein</fullName>
    </recommendedName>
</protein>
<dbReference type="SUPFAM" id="SSF49299">
    <property type="entry name" value="PKD domain"/>
    <property type="match status" value="1"/>
</dbReference>
<reference evidence="2 3" key="1">
    <citation type="submission" date="2019-02" db="EMBL/GenBank/DDBJ databases">
        <authorList>
            <person name="Goldberg S.R."/>
            <person name="Haltli B.A."/>
            <person name="Correa H."/>
            <person name="Russell K.G."/>
        </authorList>
    </citation>
    <scope>NUCLEOTIDE SEQUENCE [LARGE SCALE GENOMIC DNA]</scope>
    <source>
        <strain evidence="2 3">JCM 16186</strain>
    </source>
</reference>
<proteinExistence type="predicted"/>
<accession>A0ABW9RX76</accession>
<comment type="caution">
    <text evidence="2">The sequence shown here is derived from an EMBL/GenBank/DDBJ whole genome shotgun (WGS) entry which is preliminary data.</text>
</comment>
<dbReference type="EMBL" id="SMLW01000674">
    <property type="protein sequence ID" value="MTI28869.1"/>
    <property type="molecule type" value="Genomic_DNA"/>
</dbReference>
<dbReference type="InterPro" id="IPR035986">
    <property type="entry name" value="PKD_dom_sf"/>
</dbReference>
<gene>
    <name evidence="2" type="ORF">E1163_28170</name>
</gene>
<sequence>MKTSRILTLMTALVLGILLSSCDDEEHAQPVELVNVQFSGTLSASDINGRTLDDIEEPTHLVINVIPLAGGEPHLDMEKIELYKMGDSYVAKAVALPKGTHIITDFLLVSASNKVVYAVPKAGSAFEKAVSKPLPHQFYIGKDDVFHHNLQVLKATPYSPRDFGYASFTGQVVNPLRVAAFASDDPALPTNAYGSIYHNGEKIKGFSLSSKITLISFPGEVDADYTIEIQKTGYATYVKEFNYRQLTDSLDNLLLEVTLQRSFTLLAYINFAASNVFSMSLKGDSGLISIDFGDGTSMNHTLNNDASTSEIRHTYASEGNHPITITGDIHMITEFYSYYGDGMIDEIDLTGLTGLESIIFGLTRGPEVVDLSQCEKLNFVNMAAIPQMKELILPDVNFIKYFLINGSTQLNTANIDDIINKIHQNAVLNNEMDGQFFYGSDWVADSGDPIGPPSASSVAKLTELRDTYNWTILPPL</sequence>
<organism evidence="2 3">
    <name type="scientific">Fulvivirga kasyanovii</name>
    <dbReference type="NCBI Taxonomy" id="396812"/>
    <lineage>
        <taxon>Bacteria</taxon>
        <taxon>Pseudomonadati</taxon>
        <taxon>Bacteroidota</taxon>
        <taxon>Cytophagia</taxon>
        <taxon>Cytophagales</taxon>
        <taxon>Fulvivirgaceae</taxon>
        <taxon>Fulvivirga</taxon>
    </lineage>
</organism>
<evidence type="ECO:0000259" key="1">
    <source>
        <dbReference type="PROSITE" id="PS50093"/>
    </source>
</evidence>
<keyword evidence="3" id="KW-1185">Reference proteome</keyword>
<name>A0ABW9RX76_9BACT</name>
<dbReference type="InterPro" id="IPR000601">
    <property type="entry name" value="PKD_dom"/>
</dbReference>
<feature type="domain" description="PKD" evidence="1">
    <location>
        <begin position="277"/>
        <end position="326"/>
    </location>
</feature>